<evidence type="ECO:0000259" key="5">
    <source>
        <dbReference type="Pfam" id="PF08450"/>
    </source>
</evidence>
<evidence type="ECO:0000313" key="6">
    <source>
        <dbReference type="EMBL" id="MBB4931252.1"/>
    </source>
</evidence>
<dbReference type="SUPFAM" id="SSF63829">
    <property type="entry name" value="Calcium-dependent phosphotriesterase"/>
    <property type="match status" value="1"/>
</dbReference>
<evidence type="ECO:0000256" key="1">
    <source>
        <dbReference type="ARBA" id="ARBA00008853"/>
    </source>
</evidence>
<dbReference type="Gene3D" id="2.120.10.30">
    <property type="entry name" value="TolB, C-terminal domain"/>
    <property type="match status" value="1"/>
</dbReference>
<feature type="binding site" evidence="4">
    <location>
        <position position="154"/>
    </location>
    <ligand>
        <name>a divalent metal cation</name>
        <dbReference type="ChEBI" id="CHEBI:60240"/>
    </ligand>
</feature>
<keyword evidence="4" id="KW-0862">Zinc</keyword>
<dbReference type="PRINTS" id="PR01790">
    <property type="entry name" value="SMP30FAMILY"/>
</dbReference>
<dbReference type="Pfam" id="PF08450">
    <property type="entry name" value="SGL"/>
    <property type="match status" value="1"/>
</dbReference>
<keyword evidence="2" id="KW-0378">Hydrolase</keyword>
<keyword evidence="4" id="KW-0479">Metal-binding</keyword>
<dbReference type="InterPro" id="IPR005511">
    <property type="entry name" value="SMP-30"/>
</dbReference>
<proteinExistence type="inferred from homology"/>
<dbReference type="PANTHER" id="PTHR47572:SF4">
    <property type="entry name" value="LACTONASE DRP35"/>
    <property type="match status" value="1"/>
</dbReference>
<feature type="active site" description="Proton donor/acceptor" evidence="3">
    <location>
        <position position="215"/>
    </location>
</feature>
<feature type="binding site" evidence="4">
    <location>
        <position position="122"/>
    </location>
    <ligand>
        <name>substrate</name>
    </ligand>
</feature>
<dbReference type="AlphaFoldDB" id="A0A7W7RG27"/>
<evidence type="ECO:0000313" key="7">
    <source>
        <dbReference type="Proteomes" id="UP000523007"/>
    </source>
</evidence>
<dbReference type="InterPro" id="IPR051262">
    <property type="entry name" value="SMP-30/CGR1_Lactonase"/>
</dbReference>
<feature type="binding site" evidence="4">
    <location>
        <position position="21"/>
    </location>
    <ligand>
        <name>a divalent metal cation</name>
        <dbReference type="ChEBI" id="CHEBI:60240"/>
    </ligand>
</feature>
<reference evidence="6 7" key="1">
    <citation type="submission" date="2020-08" db="EMBL/GenBank/DDBJ databases">
        <title>Sequencing the genomes of 1000 actinobacteria strains.</title>
        <authorList>
            <person name="Klenk H.-P."/>
        </authorList>
    </citation>
    <scope>NUCLEOTIDE SEQUENCE [LARGE SCALE GENOMIC DNA]</scope>
    <source>
        <strain evidence="6 7">DSM 102030</strain>
    </source>
</reference>
<keyword evidence="7" id="KW-1185">Reference proteome</keyword>
<comment type="caution">
    <text evidence="6">The sequence shown here is derived from an EMBL/GenBank/DDBJ whole genome shotgun (WGS) entry which is preliminary data.</text>
</comment>
<sequence length="301" mass="32350">MEPQPSSRDVTVVLDGYSYLECPRWRDGRLWVSDFYTNQVVATDGRGDTEVVAEVPGQPSGLGFLPDGRALIVSMRDHRILVRDGSGRLTVHADLSGAVPGMLNDMVVDDLGRAYVGNFGFDLMGGGALRYTTLTRVDPEGAVTTVAEDLGFPNGMVILPGRVLVVAETFAGRLTAFDINEEGGLDNRRVWARFGTPPQTDDVGQVVKHLQVGPDGICADADGAIWVADALHARVIRVREGGEILDEVPTGTGVFACMLGGDDGRTLFLCTAPSFAEHERRPAREAELRAVRVEVPHAGLP</sequence>
<evidence type="ECO:0000256" key="3">
    <source>
        <dbReference type="PIRSR" id="PIRSR605511-1"/>
    </source>
</evidence>
<dbReference type="GO" id="GO:0046872">
    <property type="term" value="F:metal ion binding"/>
    <property type="evidence" value="ECO:0007669"/>
    <property type="project" value="UniProtKB-KW"/>
</dbReference>
<accession>A0A7W7RG27</accession>
<comment type="cofactor">
    <cofactor evidence="4">
        <name>Zn(2+)</name>
        <dbReference type="ChEBI" id="CHEBI:29105"/>
    </cofactor>
    <text evidence="4">Binds 1 divalent metal cation per subunit.</text>
</comment>
<comment type="similarity">
    <text evidence="1">Belongs to the SMP-30/CGR1 family.</text>
</comment>
<dbReference type="Proteomes" id="UP000523007">
    <property type="component" value="Unassembled WGS sequence"/>
</dbReference>
<dbReference type="EMBL" id="JACHJT010000001">
    <property type="protein sequence ID" value="MBB4931252.1"/>
    <property type="molecule type" value="Genomic_DNA"/>
</dbReference>
<feature type="domain" description="SMP-30/Gluconolactonase/LRE-like region" evidence="5">
    <location>
        <begin position="21"/>
        <end position="272"/>
    </location>
</feature>
<dbReference type="PANTHER" id="PTHR47572">
    <property type="entry name" value="LIPOPROTEIN-RELATED"/>
    <property type="match status" value="1"/>
</dbReference>
<feature type="binding site" evidence="4">
    <location>
        <position position="215"/>
    </location>
    <ligand>
        <name>a divalent metal cation</name>
        <dbReference type="ChEBI" id="CHEBI:60240"/>
    </ligand>
</feature>
<dbReference type="InterPro" id="IPR013658">
    <property type="entry name" value="SGL"/>
</dbReference>
<dbReference type="RefSeq" id="WP_184577188.1">
    <property type="nucleotide sequence ID" value="NZ_JACHJT010000001.1"/>
</dbReference>
<dbReference type="GO" id="GO:0016787">
    <property type="term" value="F:hydrolase activity"/>
    <property type="evidence" value="ECO:0007669"/>
    <property type="project" value="UniProtKB-KW"/>
</dbReference>
<evidence type="ECO:0000256" key="2">
    <source>
        <dbReference type="ARBA" id="ARBA00022801"/>
    </source>
</evidence>
<protein>
    <submittedName>
        <fullName evidence="6">Sugar lactone lactonase YvrE</fullName>
    </submittedName>
</protein>
<organism evidence="6 7">
    <name type="scientific">Lipingzhangella halophila</name>
    <dbReference type="NCBI Taxonomy" id="1783352"/>
    <lineage>
        <taxon>Bacteria</taxon>
        <taxon>Bacillati</taxon>
        <taxon>Actinomycetota</taxon>
        <taxon>Actinomycetes</taxon>
        <taxon>Streptosporangiales</taxon>
        <taxon>Nocardiopsidaceae</taxon>
        <taxon>Lipingzhangella</taxon>
    </lineage>
</organism>
<name>A0A7W7RG27_9ACTN</name>
<evidence type="ECO:0000256" key="4">
    <source>
        <dbReference type="PIRSR" id="PIRSR605511-2"/>
    </source>
</evidence>
<dbReference type="InterPro" id="IPR011042">
    <property type="entry name" value="6-blade_b-propeller_TolB-like"/>
</dbReference>
<gene>
    <name evidence="6" type="ORF">F4561_002072</name>
</gene>
<feature type="binding site" evidence="4">
    <location>
        <position position="104"/>
    </location>
    <ligand>
        <name>substrate</name>
    </ligand>
</feature>